<feature type="compositionally biased region" description="Basic residues" evidence="1">
    <location>
        <begin position="919"/>
        <end position="928"/>
    </location>
</feature>
<feature type="compositionally biased region" description="Basic and acidic residues" evidence="1">
    <location>
        <begin position="313"/>
        <end position="336"/>
    </location>
</feature>
<feature type="compositionally biased region" description="Low complexity" evidence="1">
    <location>
        <begin position="285"/>
        <end position="294"/>
    </location>
</feature>
<feature type="region of interest" description="Disordered" evidence="1">
    <location>
        <begin position="891"/>
        <end position="928"/>
    </location>
</feature>
<gene>
    <name evidence="2" type="ORF">PhCBS80983_g04836</name>
</gene>
<name>A0A507DWA8_9FUNG</name>
<evidence type="ECO:0000256" key="1">
    <source>
        <dbReference type="SAM" id="MobiDB-lite"/>
    </source>
</evidence>
<feature type="region of interest" description="Disordered" evidence="1">
    <location>
        <begin position="52"/>
        <end position="71"/>
    </location>
</feature>
<reference evidence="2 3" key="1">
    <citation type="journal article" date="2019" name="Sci. Rep.">
        <title>Comparative genomics of chytrid fungi reveal insights into the obligate biotrophic and pathogenic lifestyle of Synchytrium endobioticum.</title>
        <authorList>
            <person name="van de Vossenberg B.T.L.H."/>
            <person name="Warris S."/>
            <person name="Nguyen H.D.T."/>
            <person name="van Gent-Pelzer M.P.E."/>
            <person name="Joly D.L."/>
            <person name="van de Geest H.C."/>
            <person name="Bonants P.J.M."/>
            <person name="Smith D.S."/>
            <person name="Levesque C.A."/>
            <person name="van der Lee T.A.J."/>
        </authorList>
    </citation>
    <scope>NUCLEOTIDE SEQUENCE [LARGE SCALE GENOMIC DNA]</scope>
    <source>
        <strain evidence="2 3">CBS 809.83</strain>
    </source>
</reference>
<sequence length="1065" mass="117546">MPPPAKAGDAAAAPNPLAESIALVATSGNHTVKLTLECHYALEKEHPAIQPVTHQRKARGAGGGVPEKPRKSPMDDYRKFYLVWSIAGVYEGKTDILLWDGAPWTWSHDVQVKSSFLADLYDKPTTVQVFEIVKPAERGNSGGASGTLNSLPRHVAANGGEDPITLSRAGGLIGSRLRMGGQLTANDRRMSMSALAKRQITLANAQLPVRERHNLVQRASAMGYGIQEVVFEPAGVPSNETDDPSAALRRKITTWQDSSDDEDDTMLKKKKEKITNNELAPPLQRPNSGGSRASSPRRRVFENPDGTTLREAPQPHHYDRPDRHLSASARSRELEYARTSPEPGGQQPPRTPPTLRPPVPTERPKSRSPVPKGRALTDRRVVPPPGPPPVRRKSLDKRPPVAASRNASARPRKNEIKHELRARIDIDISDLFWGALNVTAETTSRVEGMNYCRMNMALNTPLLSTQQEESLNPLSITVLRADGMPDKPVNYSELNKLCSPVFTRFNFFSDPHTHQSVSSQRHEPRVAFNTRHLVLAGLIDEDVLKEDLMRRKLVIEIHDRELKKSPDMLKLEQELGVEESDETAHTGPFGIATFALNDLATGSMLVEMVSPVLPGRGGHPGKGGLQGRPLPPAHWLEAGTTIAIRVESKYPVLAASSLLAGGVFRRVVIITSAQDEATPLLVQLAVENCNARALGIRPSTVGNTSDESNETALVAKRLALQNHVLTEDEAGNAELDIITGHHIFDGEVRIILLEGIVDSAGLGALLASLPSTPSLRVHDETSRTYNQRLWTSLSTLIHTFLARPIKELLGRTEMYLRMRTSEACLTGLQSLQKMLDMHGGSIDVFPTMDMIRTLTNSYGENMDADYVLAGFAPIIPSHQNEAATAAETLTRAEGADVGDTSAKSSTLTLDEDGTPSGMRHSRSRRLRREKRVDDTNDLFEQLIAHRVFRQPNFVAINIKLGPSSSLAVPYERSYDHGIYNYSIQKCSTTAEQMEELRFKMSQDQNHVYSYGGTYLSQLIPRVDYEAELRKREWQERRKWQTESGFTVASYAVPNRKRIGPALSSL</sequence>
<dbReference type="STRING" id="109895.A0A507DWA8"/>
<dbReference type="PANTHER" id="PTHR33667:SF7">
    <property type="entry name" value="RIKEN CDNA 1810020O05 GENE"/>
    <property type="match status" value="1"/>
</dbReference>
<keyword evidence="3" id="KW-1185">Reference proteome</keyword>
<protein>
    <submittedName>
        <fullName evidence="2">Uncharacterized protein</fullName>
    </submittedName>
</protein>
<proteinExistence type="predicted"/>
<dbReference type="AlphaFoldDB" id="A0A507DWA8"/>
<dbReference type="Proteomes" id="UP000318582">
    <property type="component" value="Unassembled WGS sequence"/>
</dbReference>
<organism evidence="2 3">
    <name type="scientific">Powellomyces hirtus</name>
    <dbReference type="NCBI Taxonomy" id="109895"/>
    <lineage>
        <taxon>Eukaryota</taxon>
        <taxon>Fungi</taxon>
        <taxon>Fungi incertae sedis</taxon>
        <taxon>Chytridiomycota</taxon>
        <taxon>Chytridiomycota incertae sedis</taxon>
        <taxon>Chytridiomycetes</taxon>
        <taxon>Spizellomycetales</taxon>
        <taxon>Powellomycetaceae</taxon>
        <taxon>Powellomyces</taxon>
    </lineage>
</organism>
<comment type="caution">
    <text evidence="2">The sequence shown here is derived from an EMBL/GenBank/DDBJ whole genome shotgun (WGS) entry which is preliminary data.</text>
</comment>
<accession>A0A507DWA8</accession>
<dbReference type="EMBL" id="QEAQ01000087">
    <property type="protein sequence ID" value="TPX56059.1"/>
    <property type="molecule type" value="Genomic_DNA"/>
</dbReference>
<feature type="region of interest" description="Disordered" evidence="1">
    <location>
        <begin position="234"/>
        <end position="413"/>
    </location>
</feature>
<evidence type="ECO:0000313" key="3">
    <source>
        <dbReference type="Proteomes" id="UP000318582"/>
    </source>
</evidence>
<evidence type="ECO:0000313" key="2">
    <source>
        <dbReference type="EMBL" id="TPX56059.1"/>
    </source>
</evidence>
<dbReference type="PANTHER" id="PTHR33667">
    <property type="entry name" value="SI:DKEY-57N24.6"/>
    <property type="match status" value="1"/>
</dbReference>
<feature type="compositionally biased region" description="Pro residues" evidence="1">
    <location>
        <begin position="349"/>
        <end position="361"/>
    </location>
</feature>